<dbReference type="EMBL" id="CATOUU010001103">
    <property type="protein sequence ID" value="CAI9972100.1"/>
    <property type="molecule type" value="Genomic_DNA"/>
</dbReference>
<name>A0AA86TIJ6_9EUKA</name>
<keyword evidence="1" id="KW-0472">Membrane</keyword>
<proteinExistence type="predicted"/>
<keyword evidence="1" id="KW-1133">Transmembrane helix</keyword>
<reference evidence="2" key="1">
    <citation type="submission" date="2023-06" db="EMBL/GenBank/DDBJ databases">
        <authorList>
            <person name="Kurt Z."/>
        </authorList>
    </citation>
    <scope>NUCLEOTIDE SEQUENCE</scope>
</reference>
<evidence type="ECO:0000256" key="1">
    <source>
        <dbReference type="SAM" id="Phobius"/>
    </source>
</evidence>
<gene>
    <name evidence="4" type="ORF">HINF_LOCUS48101</name>
    <name evidence="5" type="ORF">HINF_LOCUS48245</name>
    <name evidence="3" type="ORF">HINF_LOCUS59745</name>
    <name evidence="2" type="ORF">HINF_LOCUS7349</name>
</gene>
<evidence type="ECO:0000313" key="5">
    <source>
        <dbReference type="EMBL" id="CAL6058390.1"/>
    </source>
</evidence>
<evidence type="ECO:0000313" key="2">
    <source>
        <dbReference type="EMBL" id="CAI9919704.1"/>
    </source>
</evidence>
<sequence length="139" mass="16454">MTLYNTIETRPGLATKKLKFGLSYKVDRYSFNFLHCQEQDGIILSLNINSLDLSQVEDESKLITYEDRSSKEMLSKALQRAYDSLEQSILQCIQQYFLNIPMFCILYLIIVLYPFFQRKLQYEWSIILGTHAQLPKYQF</sequence>
<dbReference type="EMBL" id="CAXDID020000221">
    <property type="protein sequence ID" value="CAL6058390.1"/>
    <property type="molecule type" value="Genomic_DNA"/>
</dbReference>
<comment type="caution">
    <text evidence="2">The sequence shown here is derived from an EMBL/GenBank/DDBJ whole genome shotgun (WGS) entry which is preliminary data.</text>
</comment>
<dbReference type="Proteomes" id="UP001642409">
    <property type="component" value="Unassembled WGS sequence"/>
</dbReference>
<accession>A0AA86TIJ6</accession>
<dbReference type="EMBL" id="CAXDID020000219">
    <property type="protein sequence ID" value="CAL6058211.1"/>
    <property type="molecule type" value="Genomic_DNA"/>
</dbReference>
<evidence type="ECO:0000313" key="3">
    <source>
        <dbReference type="EMBL" id="CAI9972100.1"/>
    </source>
</evidence>
<organism evidence="2">
    <name type="scientific">Hexamita inflata</name>
    <dbReference type="NCBI Taxonomy" id="28002"/>
    <lineage>
        <taxon>Eukaryota</taxon>
        <taxon>Metamonada</taxon>
        <taxon>Diplomonadida</taxon>
        <taxon>Hexamitidae</taxon>
        <taxon>Hexamitinae</taxon>
        <taxon>Hexamita</taxon>
    </lineage>
</organism>
<protein>
    <submittedName>
        <fullName evidence="4">Hypothetical_protein</fullName>
    </submittedName>
</protein>
<reference evidence="4 6" key="2">
    <citation type="submission" date="2024-07" db="EMBL/GenBank/DDBJ databases">
        <authorList>
            <person name="Akdeniz Z."/>
        </authorList>
    </citation>
    <scope>NUCLEOTIDE SEQUENCE [LARGE SCALE GENOMIC DNA]</scope>
</reference>
<keyword evidence="6" id="KW-1185">Reference proteome</keyword>
<dbReference type="EMBL" id="CATOUU010000184">
    <property type="protein sequence ID" value="CAI9919704.1"/>
    <property type="molecule type" value="Genomic_DNA"/>
</dbReference>
<keyword evidence="1" id="KW-0812">Transmembrane</keyword>
<evidence type="ECO:0000313" key="4">
    <source>
        <dbReference type="EMBL" id="CAL6058211.1"/>
    </source>
</evidence>
<feature type="transmembrane region" description="Helical" evidence="1">
    <location>
        <begin position="96"/>
        <end position="116"/>
    </location>
</feature>
<dbReference type="AlphaFoldDB" id="A0AA86TIJ6"/>
<evidence type="ECO:0000313" key="6">
    <source>
        <dbReference type="Proteomes" id="UP001642409"/>
    </source>
</evidence>